<dbReference type="EMBL" id="BMNI01000005">
    <property type="protein sequence ID" value="GGO90439.1"/>
    <property type="molecule type" value="Genomic_DNA"/>
</dbReference>
<dbReference type="SUPFAM" id="SSF55681">
    <property type="entry name" value="Class II aaRS and biotin synthetases"/>
    <property type="match status" value="1"/>
</dbReference>
<sequence length="231" mass="25589">MRTVHNPTMHLLRLTEPIGDFHERPIRPDLAEAEAWVLEPGRPALVLGSSQKPEQVDLRAAAASGVEVVRRRSGGGAVWVPTSGCLWVDVVVPRHDPRWDDDVRASTWWLGEAWAEALREVGLDAELYRDGLEKTDWGRLVCFGALGPGEVLVDGRKAVGISQRRTREGARFQCIVYAAWEPDAVLDLLELPDADRDRASRELATLATGIGDQALRELEPVILRRLGVTQP</sequence>
<organism evidence="2 3">
    <name type="scientific">Nocardioides phosphati</name>
    <dbReference type="NCBI Taxonomy" id="1867775"/>
    <lineage>
        <taxon>Bacteria</taxon>
        <taxon>Bacillati</taxon>
        <taxon>Actinomycetota</taxon>
        <taxon>Actinomycetes</taxon>
        <taxon>Propionibacteriales</taxon>
        <taxon>Nocardioidaceae</taxon>
        <taxon>Nocardioides</taxon>
    </lineage>
</organism>
<dbReference type="Pfam" id="PF21948">
    <property type="entry name" value="LplA-B_cat"/>
    <property type="match status" value="1"/>
</dbReference>
<evidence type="ECO:0000313" key="2">
    <source>
        <dbReference type="EMBL" id="GGO90439.1"/>
    </source>
</evidence>
<dbReference type="Proteomes" id="UP000655410">
    <property type="component" value="Unassembled WGS sequence"/>
</dbReference>
<name>A0ABQ2NC63_9ACTN</name>
<evidence type="ECO:0000259" key="1">
    <source>
        <dbReference type="PROSITE" id="PS51733"/>
    </source>
</evidence>
<dbReference type="Gene3D" id="3.30.930.10">
    <property type="entry name" value="Bira Bifunctional Protein, Domain 2"/>
    <property type="match status" value="1"/>
</dbReference>
<reference evidence="3" key="1">
    <citation type="journal article" date="2019" name="Int. J. Syst. Evol. Microbiol.">
        <title>The Global Catalogue of Microorganisms (GCM) 10K type strain sequencing project: providing services to taxonomists for standard genome sequencing and annotation.</title>
        <authorList>
            <consortium name="The Broad Institute Genomics Platform"/>
            <consortium name="The Broad Institute Genome Sequencing Center for Infectious Disease"/>
            <person name="Wu L."/>
            <person name="Ma J."/>
        </authorList>
    </citation>
    <scope>NUCLEOTIDE SEQUENCE [LARGE SCALE GENOMIC DNA]</scope>
    <source>
        <strain evidence="3">CGMCC 4.7371</strain>
    </source>
</reference>
<dbReference type="InterPro" id="IPR050664">
    <property type="entry name" value="Octanoyltrans_LipM/LipL"/>
</dbReference>
<evidence type="ECO:0000313" key="3">
    <source>
        <dbReference type="Proteomes" id="UP000655410"/>
    </source>
</evidence>
<dbReference type="InterPro" id="IPR045864">
    <property type="entry name" value="aa-tRNA-synth_II/BPL/LPL"/>
</dbReference>
<keyword evidence="3" id="KW-1185">Reference proteome</keyword>
<dbReference type="InterPro" id="IPR004143">
    <property type="entry name" value="BPL_LPL_catalytic"/>
</dbReference>
<proteinExistence type="predicted"/>
<feature type="domain" description="BPL/LPL catalytic" evidence="1">
    <location>
        <begin position="29"/>
        <end position="230"/>
    </location>
</feature>
<accession>A0ABQ2NC63</accession>
<protein>
    <recommendedName>
        <fullName evidence="1">BPL/LPL catalytic domain-containing protein</fullName>
    </recommendedName>
</protein>
<dbReference type="PROSITE" id="PS51733">
    <property type="entry name" value="BPL_LPL_CATALYTIC"/>
    <property type="match status" value="1"/>
</dbReference>
<dbReference type="PANTHER" id="PTHR43679">
    <property type="entry name" value="OCTANOYLTRANSFERASE LIPM-RELATED"/>
    <property type="match status" value="1"/>
</dbReference>
<gene>
    <name evidence="2" type="ORF">GCM10011584_22210</name>
</gene>
<comment type="caution">
    <text evidence="2">The sequence shown here is derived from an EMBL/GenBank/DDBJ whole genome shotgun (WGS) entry which is preliminary data.</text>
</comment>
<dbReference type="PANTHER" id="PTHR43679:SF2">
    <property type="entry name" value="OCTANOYL-[GCVH]:PROTEIN N-OCTANOYLTRANSFERASE"/>
    <property type="match status" value="1"/>
</dbReference>